<evidence type="ECO:0000313" key="2">
    <source>
        <dbReference type="Proteomes" id="UP001268809"/>
    </source>
</evidence>
<proteinExistence type="predicted"/>
<accession>A0AA51UA88</accession>
<sequence length="29" mass="3387">MLYNSLYRGLVEPSEHPIESHIAYIMGYC</sequence>
<dbReference type="Proteomes" id="UP001268809">
    <property type="component" value="Segment"/>
</dbReference>
<reference evidence="1 2" key="1">
    <citation type="submission" date="2023-04" db="EMBL/GenBank/DDBJ databases">
        <authorList>
            <person name="Wang C."/>
            <person name="Guo Z."/>
            <person name="Wang M."/>
            <person name="Wang X."/>
            <person name="Ji F."/>
            <person name="Zhao J."/>
            <person name="Zeng J."/>
            <person name="Zuo J."/>
        </authorList>
    </citation>
    <scope>NUCLEOTIDE SEQUENCE [LARGE SCALE GENOMIC DNA]</scope>
</reference>
<dbReference type="EMBL" id="OQ845957">
    <property type="protein sequence ID" value="WMU95606.1"/>
    <property type="molecule type" value="Genomic_DNA"/>
</dbReference>
<evidence type="ECO:0000313" key="1">
    <source>
        <dbReference type="EMBL" id="WMU95606.1"/>
    </source>
</evidence>
<protein>
    <submittedName>
        <fullName evidence="1">Uncharacterized protein</fullName>
    </submittedName>
</protein>
<keyword evidence="2" id="KW-1185">Reference proteome</keyword>
<organism evidence="1 2">
    <name type="scientific">Escherichia phage pEC-M719-6WT.1</name>
    <dbReference type="NCBI Taxonomy" id="3056220"/>
    <lineage>
        <taxon>Viruses</taxon>
        <taxon>Duplodnaviria</taxon>
        <taxon>Heunggongvirae</taxon>
        <taxon>Uroviricota</taxon>
        <taxon>Caudoviricetes</taxon>
        <taxon>Andersonviridae</taxon>
        <taxon>Ounavirinae</taxon>
        <taxon>Mooglevirus</taxon>
        <taxon>Mooglevirus M7196WT1</taxon>
    </lineage>
</organism>
<name>A0AA51UA88_9CAUD</name>